<keyword evidence="2" id="KW-1003">Cell membrane</keyword>
<evidence type="ECO:0000259" key="11">
    <source>
        <dbReference type="Pfam" id="PF00912"/>
    </source>
</evidence>
<comment type="caution">
    <text evidence="12">The sequence shown here is derived from an EMBL/GenBank/DDBJ whole genome shotgun (WGS) entry which is preliminary data.</text>
</comment>
<evidence type="ECO:0000256" key="5">
    <source>
        <dbReference type="ARBA" id="ARBA00022960"/>
    </source>
</evidence>
<evidence type="ECO:0000256" key="3">
    <source>
        <dbReference type="ARBA" id="ARBA00022676"/>
    </source>
</evidence>
<comment type="subcellular location">
    <subcellularLocation>
        <location evidence="1">Cell membrane</location>
    </subcellularLocation>
</comment>
<keyword evidence="3" id="KW-0328">Glycosyltransferase</keyword>
<evidence type="ECO:0000313" key="13">
    <source>
        <dbReference type="Proteomes" id="UP001524435"/>
    </source>
</evidence>
<dbReference type="EMBL" id="JANGCH010000011">
    <property type="protein sequence ID" value="MCQ5122195.1"/>
    <property type="molecule type" value="Genomic_DNA"/>
</dbReference>
<evidence type="ECO:0000256" key="2">
    <source>
        <dbReference type="ARBA" id="ARBA00022475"/>
    </source>
</evidence>
<evidence type="ECO:0000256" key="10">
    <source>
        <dbReference type="ARBA" id="ARBA00049902"/>
    </source>
</evidence>
<keyword evidence="4" id="KW-0808">Transferase</keyword>
<protein>
    <recommendedName>
        <fullName evidence="9">peptidoglycan glycosyltransferase</fullName>
        <ecNumber evidence="9">2.4.99.28</ecNumber>
    </recommendedName>
</protein>
<dbReference type="RefSeq" id="WP_178199864.1">
    <property type="nucleotide sequence ID" value="NZ_JANGCH010000011.1"/>
</dbReference>
<evidence type="ECO:0000256" key="8">
    <source>
        <dbReference type="ARBA" id="ARBA00023316"/>
    </source>
</evidence>
<organism evidence="12 13">
    <name type="scientific">Massilicoli timonensis</name>
    <dbReference type="NCBI Taxonomy" id="2015901"/>
    <lineage>
        <taxon>Bacteria</taxon>
        <taxon>Bacillati</taxon>
        <taxon>Bacillota</taxon>
        <taxon>Erysipelotrichia</taxon>
        <taxon>Erysipelotrichales</taxon>
        <taxon>Erysipelotrichaceae</taxon>
        <taxon>Massilicoli</taxon>
    </lineage>
</organism>
<evidence type="ECO:0000256" key="9">
    <source>
        <dbReference type="ARBA" id="ARBA00044770"/>
    </source>
</evidence>
<keyword evidence="6" id="KW-0573">Peptidoglycan synthesis</keyword>
<keyword evidence="5" id="KW-0133">Cell shape</keyword>
<keyword evidence="8" id="KW-0961">Cell wall biogenesis/degradation</keyword>
<gene>
    <name evidence="12" type="ORF">NE663_07990</name>
</gene>
<accession>A0ABT1SLU3</accession>
<sequence>MKIIKRVLLILVLLFVFAIGALGIAGYMEYRDALKEMPLSEKIEKIRKQPDYVTYDEIAPYLLDATVSVEDKRFYTHGGIDYLATARAIASNVFYNGIVSGGSTITQQLAKNLYFGYEPSVVRKAAEIFMAKDLEEHYTKEEILELYVNVINYGDNHIGIKQAAEGYFQIAPSALNLDQASLLAGIPQSPSNYQLSNHETVARKRQKVVLEAMLRDGKITEQQYEEMIAKIEK</sequence>
<dbReference type="SUPFAM" id="SSF53955">
    <property type="entry name" value="Lysozyme-like"/>
    <property type="match status" value="1"/>
</dbReference>
<keyword evidence="7" id="KW-0472">Membrane</keyword>
<evidence type="ECO:0000256" key="4">
    <source>
        <dbReference type="ARBA" id="ARBA00022679"/>
    </source>
</evidence>
<dbReference type="InterPro" id="IPR036950">
    <property type="entry name" value="PBP_transglycosylase"/>
</dbReference>
<evidence type="ECO:0000256" key="1">
    <source>
        <dbReference type="ARBA" id="ARBA00004236"/>
    </source>
</evidence>
<dbReference type="EC" id="2.4.99.28" evidence="9"/>
<dbReference type="PANTHER" id="PTHR32282">
    <property type="entry name" value="BINDING PROTEIN TRANSPEPTIDASE, PUTATIVE-RELATED"/>
    <property type="match status" value="1"/>
</dbReference>
<reference evidence="12 13" key="1">
    <citation type="submission" date="2022-06" db="EMBL/GenBank/DDBJ databases">
        <title>Isolation of gut microbiota from human fecal samples.</title>
        <authorList>
            <person name="Pamer E.G."/>
            <person name="Barat B."/>
            <person name="Waligurski E."/>
            <person name="Medina S."/>
            <person name="Paddock L."/>
            <person name="Mostad J."/>
        </authorList>
    </citation>
    <scope>NUCLEOTIDE SEQUENCE [LARGE SCALE GENOMIC DNA]</scope>
    <source>
        <strain evidence="12 13">DFI.6.1</strain>
    </source>
</reference>
<comment type="catalytic activity">
    <reaction evidence="10">
        <text>[GlcNAc-(1-&gt;4)-Mur2Ac(oyl-L-Ala-gamma-D-Glu-L-Lys-D-Ala-D-Ala)](n)-di-trans,octa-cis-undecaprenyl diphosphate + beta-D-GlcNAc-(1-&gt;4)-Mur2Ac(oyl-L-Ala-gamma-D-Glu-L-Lys-D-Ala-D-Ala)-di-trans,octa-cis-undecaprenyl diphosphate = [GlcNAc-(1-&gt;4)-Mur2Ac(oyl-L-Ala-gamma-D-Glu-L-Lys-D-Ala-D-Ala)](n+1)-di-trans,octa-cis-undecaprenyl diphosphate + di-trans,octa-cis-undecaprenyl diphosphate + H(+)</text>
        <dbReference type="Rhea" id="RHEA:23708"/>
        <dbReference type="Rhea" id="RHEA-COMP:9602"/>
        <dbReference type="Rhea" id="RHEA-COMP:9603"/>
        <dbReference type="ChEBI" id="CHEBI:15378"/>
        <dbReference type="ChEBI" id="CHEBI:58405"/>
        <dbReference type="ChEBI" id="CHEBI:60033"/>
        <dbReference type="ChEBI" id="CHEBI:78435"/>
        <dbReference type="EC" id="2.4.99.28"/>
    </reaction>
</comment>
<dbReference type="Gene3D" id="1.10.3810.10">
    <property type="entry name" value="Biosynthetic peptidoglycan transglycosylase-like"/>
    <property type="match status" value="1"/>
</dbReference>
<name>A0ABT1SLU3_9FIRM</name>
<evidence type="ECO:0000256" key="6">
    <source>
        <dbReference type="ARBA" id="ARBA00022984"/>
    </source>
</evidence>
<evidence type="ECO:0000313" key="12">
    <source>
        <dbReference type="EMBL" id="MCQ5122195.1"/>
    </source>
</evidence>
<keyword evidence="13" id="KW-1185">Reference proteome</keyword>
<dbReference type="InterPro" id="IPR001264">
    <property type="entry name" value="Glyco_trans_51"/>
</dbReference>
<dbReference type="InterPro" id="IPR023346">
    <property type="entry name" value="Lysozyme-like_dom_sf"/>
</dbReference>
<dbReference type="PANTHER" id="PTHR32282:SF11">
    <property type="entry name" value="PENICILLIN-BINDING PROTEIN 1B"/>
    <property type="match status" value="1"/>
</dbReference>
<proteinExistence type="predicted"/>
<dbReference type="Pfam" id="PF00912">
    <property type="entry name" value="Transgly"/>
    <property type="match status" value="1"/>
</dbReference>
<evidence type="ECO:0000256" key="7">
    <source>
        <dbReference type="ARBA" id="ARBA00023136"/>
    </source>
</evidence>
<dbReference type="InterPro" id="IPR050396">
    <property type="entry name" value="Glycosyltr_51/Transpeptidase"/>
</dbReference>
<feature type="domain" description="Glycosyl transferase family 51" evidence="11">
    <location>
        <begin position="44"/>
        <end position="213"/>
    </location>
</feature>
<dbReference type="Proteomes" id="UP001524435">
    <property type="component" value="Unassembled WGS sequence"/>
</dbReference>